<feature type="region of interest" description="Disordered" evidence="11">
    <location>
        <begin position="1"/>
        <end position="125"/>
    </location>
</feature>
<organism evidence="12">
    <name type="scientific">Zea mays</name>
    <name type="common">Maize</name>
    <dbReference type="NCBI Taxonomy" id="4577"/>
    <lineage>
        <taxon>Eukaryota</taxon>
        <taxon>Viridiplantae</taxon>
        <taxon>Streptophyta</taxon>
        <taxon>Embryophyta</taxon>
        <taxon>Tracheophyta</taxon>
        <taxon>Spermatophyta</taxon>
        <taxon>Magnoliopsida</taxon>
        <taxon>Liliopsida</taxon>
        <taxon>Poales</taxon>
        <taxon>Poaceae</taxon>
        <taxon>PACMAD clade</taxon>
        <taxon>Panicoideae</taxon>
        <taxon>Andropogonodae</taxon>
        <taxon>Andropogoneae</taxon>
        <taxon>Tripsacinae</taxon>
        <taxon>Zea</taxon>
    </lineage>
</organism>
<feature type="compositionally biased region" description="Low complexity" evidence="11">
    <location>
        <begin position="1"/>
        <end position="19"/>
    </location>
</feature>
<proteinExistence type="inferred from homology"/>
<dbReference type="GO" id="GO:0005789">
    <property type="term" value="C:endoplasmic reticulum membrane"/>
    <property type="evidence" value="ECO:0007669"/>
    <property type="project" value="UniProtKB-SubCell"/>
</dbReference>
<keyword evidence="8" id="KW-0472">Membrane</keyword>
<evidence type="ECO:0000256" key="2">
    <source>
        <dbReference type="ARBA" id="ARBA00007984"/>
    </source>
</evidence>
<evidence type="ECO:0000256" key="9">
    <source>
        <dbReference type="ARBA" id="ARBA00023180"/>
    </source>
</evidence>
<evidence type="ECO:0000256" key="3">
    <source>
        <dbReference type="ARBA" id="ARBA00011720"/>
    </source>
</evidence>
<evidence type="ECO:0000256" key="4">
    <source>
        <dbReference type="ARBA" id="ARBA00022692"/>
    </source>
</evidence>
<keyword evidence="4" id="KW-0812">Transmembrane</keyword>
<dbReference type="ExpressionAtlas" id="A0A1D6FDT5">
    <property type="expression patterns" value="baseline and differential"/>
</dbReference>
<feature type="compositionally biased region" description="Basic and acidic residues" evidence="11">
    <location>
        <begin position="63"/>
        <end position="73"/>
    </location>
</feature>
<evidence type="ECO:0000256" key="10">
    <source>
        <dbReference type="ARBA" id="ARBA00024938"/>
    </source>
</evidence>
<comment type="function">
    <text evidence="10">Critical mediator, in cooperation with CASP4, of endoplasmic reticulum-stress induced apoptosis. Required or the activation of CASP4 following endoplasmic reticulum stress.</text>
</comment>
<sequence length="198" mass="21310">MAMEDVAGASSSSVAAAASDPTHGWQTVSYPKRHRKQAHQPPRAMAPDLALQANGKGSGVFDAVEKRSQERHRALQQQLASRAADLDDARIAPVTGGAYSDDSDSDEATAPRQVGEVKKPKKPKKPKVTVAEAAALIDAENLAAHLVEISVTPHQNLSSPSSSCLKIRSWVDGPDRRFCPFLRDRIWIGFSNGSCWTS</sequence>
<keyword evidence="9" id="KW-0325">Glycoprotein</keyword>
<dbReference type="EMBL" id="CM000784">
    <property type="protein sequence ID" value="AQK90138.1"/>
    <property type="molecule type" value="Genomic_DNA"/>
</dbReference>
<accession>A0A1D6FDT5</accession>
<evidence type="ECO:0000256" key="5">
    <source>
        <dbReference type="ARBA" id="ARBA00022703"/>
    </source>
</evidence>
<comment type="subunit">
    <text evidence="3">Constitutively interacts with CASP4; required for the localization of procaspase 4 to the ER.</text>
</comment>
<evidence type="ECO:0000256" key="8">
    <source>
        <dbReference type="ARBA" id="ARBA00023136"/>
    </source>
</evidence>
<evidence type="ECO:0000313" key="12">
    <source>
        <dbReference type="EMBL" id="AQK90138.1"/>
    </source>
</evidence>
<evidence type="ECO:0000256" key="6">
    <source>
        <dbReference type="ARBA" id="ARBA00022824"/>
    </source>
</evidence>
<evidence type="ECO:0000256" key="1">
    <source>
        <dbReference type="ARBA" id="ARBA00004477"/>
    </source>
</evidence>
<dbReference type="AlphaFoldDB" id="A0A1D6FDT5"/>
<gene>
    <name evidence="12" type="ORF">ZEAMMB73_Zm00001d008531</name>
</gene>
<comment type="subcellular location">
    <subcellularLocation>
        <location evidence="1">Endoplasmic reticulum membrane</location>
        <topology evidence="1">Multi-pass membrane protein</topology>
    </subcellularLocation>
</comment>
<evidence type="ECO:0000256" key="11">
    <source>
        <dbReference type="SAM" id="MobiDB-lite"/>
    </source>
</evidence>
<keyword evidence="5" id="KW-0053">Apoptosis</keyword>
<dbReference type="InterPro" id="IPR019308">
    <property type="entry name" value="TMEM214"/>
</dbReference>
<dbReference type="PANTHER" id="PTHR13448">
    <property type="entry name" value="TRANSMEMBRANE PROTEIN 214"/>
    <property type="match status" value="1"/>
</dbReference>
<keyword evidence="7" id="KW-1133">Transmembrane helix</keyword>
<dbReference type="PANTHER" id="PTHR13448:SF0">
    <property type="entry name" value="TRANSMEMBRANE PROTEIN 214"/>
    <property type="match status" value="1"/>
</dbReference>
<comment type="similarity">
    <text evidence="2">Belongs to the TMEM214 family.</text>
</comment>
<evidence type="ECO:0000256" key="7">
    <source>
        <dbReference type="ARBA" id="ARBA00022989"/>
    </source>
</evidence>
<keyword evidence="6" id="KW-0256">Endoplasmic reticulum</keyword>
<protein>
    <submittedName>
        <fullName evidence="12">Uncharacterized protein</fullName>
    </submittedName>
</protein>
<reference evidence="12" key="1">
    <citation type="submission" date="2015-12" db="EMBL/GenBank/DDBJ databases">
        <title>Update maize B73 reference genome by single molecule sequencing technologies.</title>
        <authorList>
            <consortium name="Maize Genome Sequencing Project"/>
            <person name="Ware D."/>
        </authorList>
    </citation>
    <scope>NUCLEOTIDE SEQUENCE</scope>
    <source>
        <tissue evidence="12">Seedling</tissue>
    </source>
</reference>
<name>A0A1D6FDT5_MAIZE</name>